<organism evidence="2 3">
    <name type="scientific">Natrinema altunense</name>
    <dbReference type="NCBI Taxonomy" id="222984"/>
    <lineage>
        <taxon>Archaea</taxon>
        <taxon>Methanobacteriati</taxon>
        <taxon>Methanobacteriota</taxon>
        <taxon>Stenosarchaea group</taxon>
        <taxon>Halobacteria</taxon>
        <taxon>Halobacteriales</taxon>
        <taxon>Natrialbaceae</taxon>
        <taxon>Natrinema</taxon>
    </lineage>
</organism>
<comment type="caution">
    <text evidence="2">The sequence shown here is derived from an EMBL/GenBank/DDBJ whole genome shotgun (WGS) entry which is preliminary data.</text>
</comment>
<feature type="region of interest" description="Disordered" evidence="1">
    <location>
        <begin position="159"/>
        <end position="221"/>
    </location>
</feature>
<gene>
    <name evidence="2" type="ORF">ELS17_00940</name>
</gene>
<evidence type="ECO:0000313" key="2">
    <source>
        <dbReference type="EMBL" id="RZH69644.1"/>
    </source>
</evidence>
<dbReference type="OrthoDB" id="177895at2157"/>
<dbReference type="Proteomes" id="UP000292704">
    <property type="component" value="Unassembled WGS sequence"/>
</dbReference>
<reference evidence="2 3" key="1">
    <citation type="submission" date="2019-02" db="EMBL/GenBank/DDBJ databases">
        <title>Genome analysis provides insights into bioremediation potentialities and Haloocin production by Natrinema altunense strain 4.1R isolated from Chott Douz in Tunisian desert.</title>
        <authorList>
            <person name="Najjari A."/>
            <person name="Youssef N."/>
            <person name="Ben Dhia O."/>
            <person name="Ferjani R."/>
            <person name="El Hidri D."/>
            <person name="Ouzari H.I."/>
            <person name="Cherif A."/>
        </authorList>
    </citation>
    <scope>NUCLEOTIDE SEQUENCE [LARGE SCALE GENOMIC DNA]</scope>
    <source>
        <strain evidence="2 3">4.1R</strain>
    </source>
</reference>
<dbReference type="EMBL" id="SHMR01000001">
    <property type="protein sequence ID" value="RZH69644.1"/>
    <property type="molecule type" value="Genomic_DNA"/>
</dbReference>
<dbReference type="AlphaFoldDB" id="A0A482Y684"/>
<name>A0A482Y684_9EURY</name>
<accession>A0A482Y684</accession>
<feature type="compositionally biased region" description="Polar residues" evidence="1">
    <location>
        <begin position="193"/>
        <end position="203"/>
    </location>
</feature>
<evidence type="ECO:0000313" key="3">
    <source>
        <dbReference type="Proteomes" id="UP000292704"/>
    </source>
</evidence>
<proteinExistence type="predicted"/>
<feature type="compositionally biased region" description="Basic and acidic residues" evidence="1">
    <location>
        <begin position="204"/>
        <end position="214"/>
    </location>
</feature>
<protein>
    <submittedName>
        <fullName evidence="2">Uncharacterized protein</fullName>
    </submittedName>
</protein>
<evidence type="ECO:0000256" key="1">
    <source>
        <dbReference type="SAM" id="MobiDB-lite"/>
    </source>
</evidence>
<sequence length="221" mass="23339">MAVAGCTGTGSNGSASGTGDDPTLDSPHEYETMSVQAERAFPVVYPNADAAEAAADDRRARLHRTFVVTDADDAAALRIADIDDAADVRSFVAATDFDAASVLVDQQSIDDCYRRRLLGVRATDETVRTSYCLALKAPTTACEAETTVLDATLVRIHRPYEGHPPRRRSSQRRSCPESGPTDETAAGEGPTDETATTGAASTSREADGTDERPETSGAIGR</sequence>
<dbReference type="STRING" id="222984.GCA_000731985_03055"/>
<feature type="region of interest" description="Disordered" evidence="1">
    <location>
        <begin position="1"/>
        <end position="28"/>
    </location>
</feature>